<keyword evidence="13" id="KW-1185">Reference proteome</keyword>
<gene>
    <name evidence="12" type="ORF">RR48_01864</name>
</gene>
<reference evidence="12 13" key="1">
    <citation type="journal article" date="2015" name="Nat. Commun.">
        <title>Outbred genome sequencing and CRISPR/Cas9 gene editing in butterflies.</title>
        <authorList>
            <person name="Li X."/>
            <person name="Fan D."/>
            <person name="Zhang W."/>
            <person name="Liu G."/>
            <person name="Zhang L."/>
            <person name="Zhao L."/>
            <person name="Fang X."/>
            <person name="Chen L."/>
            <person name="Dong Y."/>
            <person name="Chen Y."/>
            <person name="Ding Y."/>
            <person name="Zhao R."/>
            <person name="Feng M."/>
            <person name="Zhu Y."/>
            <person name="Feng Y."/>
            <person name="Jiang X."/>
            <person name="Zhu D."/>
            <person name="Xiang H."/>
            <person name="Feng X."/>
            <person name="Li S."/>
            <person name="Wang J."/>
            <person name="Zhang G."/>
            <person name="Kronforst M.R."/>
            <person name="Wang W."/>
        </authorList>
    </citation>
    <scope>NUCLEOTIDE SEQUENCE [LARGE SCALE GENOMIC DNA]</scope>
    <source>
        <strain evidence="12">Ya'a_city_454_Pm</strain>
        <tissue evidence="12">Whole body</tissue>
    </source>
</reference>
<dbReference type="InterPro" id="IPR043504">
    <property type="entry name" value="Peptidase_S1_PA_chymotrypsin"/>
</dbReference>
<dbReference type="PROSITE" id="PS50240">
    <property type="entry name" value="TRYPSIN_DOM"/>
    <property type="match status" value="1"/>
</dbReference>
<comment type="subcellular location">
    <subcellularLocation>
        <location evidence="1">Secreted</location>
        <location evidence="1">Extracellular space</location>
    </subcellularLocation>
</comment>
<dbReference type="InterPro" id="IPR033116">
    <property type="entry name" value="TRYPSIN_SER"/>
</dbReference>
<dbReference type="InterPro" id="IPR051333">
    <property type="entry name" value="CLIP_Serine_Protease"/>
</dbReference>
<evidence type="ECO:0000256" key="8">
    <source>
        <dbReference type="ARBA" id="ARBA00055534"/>
    </source>
</evidence>
<evidence type="ECO:0000256" key="4">
    <source>
        <dbReference type="ARBA" id="ARBA00022729"/>
    </source>
</evidence>
<keyword evidence="10" id="KW-0720">Serine protease</keyword>
<dbReference type="PROSITE" id="PS00135">
    <property type="entry name" value="TRYPSIN_SER"/>
    <property type="match status" value="1"/>
</dbReference>
<name>A0A0N0PDL6_PAPMA</name>
<comment type="function">
    <text evidence="8">Fibrinolytic activity; shows preferential cleavage of Arg-Gly bonds in all three fibrinogen chains. Contact with the caterpillars causes severe bleeding, due the anticoagulant effect of the protein.</text>
</comment>
<dbReference type="PROSITE" id="PS00134">
    <property type="entry name" value="TRYPSIN_HIS"/>
    <property type="match status" value="1"/>
</dbReference>
<organism evidence="12 13">
    <name type="scientific">Papilio machaon</name>
    <name type="common">Old World swallowtail butterfly</name>
    <dbReference type="NCBI Taxonomy" id="76193"/>
    <lineage>
        <taxon>Eukaryota</taxon>
        <taxon>Metazoa</taxon>
        <taxon>Ecdysozoa</taxon>
        <taxon>Arthropoda</taxon>
        <taxon>Hexapoda</taxon>
        <taxon>Insecta</taxon>
        <taxon>Pterygota</taxon>
        <taxon>Neoptera</taxon>
        <taxon>Endopterygota</taxon>
        <taxon>Lepidoptera</taxon>
        <taxon>Glossata</taxon>
        <taxon>Ditrysia</taxon>
        <taxon>Papilionoidea</taxon>
        <taxon>Papilionidae</taxon>
        <taxon>Papilioninae</taxon>
        <taxon>Papilio</taxon>
    </lineage>
</organism>
<dbReference type="InterPro" id="IPR001314">
    <property type="entry name" value="Peptidase_S1A"/>
</dbReference>
<evidence type="ECO:0000256" key="5">
    <source>
        <dbReference type="ARBA" id="ARBA00023157"/>
    </source>
</evidence>
<evidence type="ECO:0000256" key="1">
    <source>
        <dbReference type="ARBA" id="ARBA00004239"/>
    </source>
</evidence>
<dbReference type="InterPro" id="IPR018114">
    <property type="entry name" value="TRYPSIN_HIS"/>
</dbReference>
<dbReference type="GO" id="GO:0090729">
    <property type="term" value="F:toxin activity"/>
    <property type="evidence" value="ECO:0007669"/>
    <property type="project" value="UniProtKB-KW"/>
</dbReference>
<dbReference type="Gene3D" id="2.40.10.10">
    <property type="entry name" value="Trypsin-like serine proteases"/>
    <property type="match status" value="1"/>
</dbReference>
<dbReference type="PRINTS" id="PR00722">
    <property type="entry name" value="CHYMOTRYPSIN"/>
</dbReference>
<dbReference type="InParanoid" id="A0A0N0PDL6"/>
<dbReference type="GO" id="GO:0004252">
    <property type="term" value="F:serine-type endopeptidase activity"/>
    <property type="evidence" value="ECO:0007669"/>
    <property type="project" value="InterPro"/>
</dbReference>
<dbReference type="PANTHER" id="PTHR24260:SF147">
    <property type="entry name" value="EG:BACR7A4.3 PROTEIN-RELATED"/>
    <property type="match status" value="1"/>
</dbReference>
<dbReference type="SMART" id="SM00020">
    <property type="entry name" value="Tryp_SPc"/>
    <property type="match status" value="1"/>
</dbReference>
<evidence type="ECO:0000256" key="9">
    <source>
        <dbReference type="ARBA" id="ARBA00084094"/>
    </source>
</evidence>
<keyword evidence="3" id="KW-0800">Toxin</keyword>
<dbReference type="Proteomes" id="UP000053240">
    <property type="component" value="Unassembled WGS sequence"/>
</dbReference>
<protein>
    <submittedName>
        <fullName evidence="12">Serine protease snake</fullName>
    </submittedName>
</protein>
<dbReference type="AlphaFoldDB" id="A0A0N0PDL6"/>
<evidence type="ECO:0000313" key="12">
    <source>
        <dbReference type="EMBL" id="KPJ17530.1"/>
    </source>
</evidence>
<keyword evidence="5" id="KW-1015">Disulfide bond</keyword>
<dbReference type="InterPro" id="IPR001254">
    <property type="entry name" value="Trypsin_dom"/>
</dbReference>
<keyword evidence="4" id="KW-0732">Signal</keyword>
<dbReference type="InterPro" id="IPR009003">
    <property type="entry name" value="Peptidase_S1_PA"/>
</dbReference>
<keyword evidence="10 12" id="KW-0645">Protease</keyword>
<dbReference type="PANTHER" id="PTHR24260">
    <property type="match status" value="1"/>
</dbReference>
<evidence type="ECO:0000256" key="10">
    <source>
        <dbReference type="RuleBase" id="RU363034"/>
    </source>
</evidence>
<keyword evidence="9" id="KW-1205">Fibrinolytic toxin</keyword>
<dbReference type="SUPFAM" id="SSF50494">
    <property type="entry name" value="Trypsin-like serine proteases"/>
    <property type="match status" value="1"/>
</dbReference>
<dbReference type="FunFam" id="2.40.10.10:FF:000054">
    <property type="entry name" value="Complement C1r subcomponent"/>
    <property type="match status" value="1"/>
</dbReference>
<dbReference type="EMBL" id="KQ460130">
    <property type="protein sequence ID" value="KPJ17530.1"/>
    <property type="molecule type" value="Genomic_DNA"/>
</dbReference>
<sequence length="343" mass="38032">MSQTRVAERRRRESTDGRVRSFYPNVRPNWLVCPAIRTTPQVNQNGCPPVSPELTSRKTGRKAWDKCIDYQEQLVYPCVKGSGYSGMVRARRCHHNTDALIVGGSDAAKREFPHMVLLGFGSSPSEATWDCGGTLISEWYILTAGHCTSSNRILVSYARLGVLDKRQLDNSQLYKIQNIIKHPEYKSPSKYNDIALLKTAIEMKLSHEAVPACLPVDTVSDEKAVATGWGATRNKGDNSDLLEKVTLTKFSERECSSSHRPQRKLERGFDANTQICYGDKYQSKDTCQGDSGGPLQVKNPHINCMYTVIGVTSFGSGCGTVGLPGVYTKVTAYVSWIEGIVWP</sequence>
<dbReference type="GO" id="GO:0006508">
    <property type="term" value="P:proteolysis"/>
    <property type="evidence" value="ECO:0007669"/>
    <property type="project" value="UniProtKB-KW"/>
</dbReference>
<evidence type="ECO:0000259" key="11">
    <source>
        <dbReference type="PROSITE" id="PS50240"/>
    </source>
</evidence>
<dbReference type="CDD" id="cd00190">
    <property type="entry name" value="Tryp_SPc"/>
    <property type="match status" value="1"/>
</dbReference>
<evidence type="ECO:0000313" key="13">
    <source>
        <dbReference type="Proteomes" id="UP000053240"/>
    </source>
</evidence>
<keyword evidence="7" id="KW-1199">Hemostasis impairing toxin</keyword>
<dbReference type="FunCoup" id="A0A0N0PDL6">
    <property type="interactions" value="25"/>
</dbReference>
<dbReference type="FunFam" id="2.40.10.10:FF:000068">
    <property type="entry name" value="transmembrane protease serine 2"/>
    <property type="match status" value="1"/>
</dbReference>
<proteinExistence type="predicted"/>
<evidence type="ECO:0000256" key="3">
    <source>
        <dbReference type="ARBA" id="ARBA00022656"/>
    </source>
</evidence>
<dbReference type="Pfam" id="PF00089">
    <property type="entry name" value="Trypsin"/>
    <property type="match status" value="1"/>
</dbReference>
<dbReference type="STRING" id="76193.A0A0N0PDL6"/>
<dbReference type="GO" id="GO:0005576">
    <property type="term" value="C:extracellular region"/>
    <property type="evidence" value="ECO:0007669"/>
    <property type="project" value="UniProtKB-SubCell"/>
</dbReference>
<keyword evidence="2" id="KW-0964">Secreted</keyword>
<keyword evidence="6" id="KW-0325">Glycoprotein</keyword>
<evidence type="ECO:0000256" key="2">
    <source>
        <dbReference type="ARBA" id="ARBA00022525"/>
    </source>
</evidence>
<keyword evidence="10" id="KW-0378">Hydrolase</keyword>
<evidence type="ECO:0000256" key="6">
    <source>
        <dbReference type="ARBA" id="ARBA00023180"/>
    </source>
</evidence>
<feature type="domain" description="Peptidase S1" evidence="11">
    <location>
        <begin position="101"/>
        <end position="342"/>
    </location>
</feature>
<evidence type="ECO:0000256" key="7">
    <source>
        <dbReference type="ARBA" id="ARBA00023240"/>
    </source>
</evidence>
<accession>A0A0N0PDL6</accession>